<keyword evidence="4" id="KW-1185">Reference proteome</keyword>
<evidence type="ECO:0000313" key="2">
    <source>
        <dbReference type="EMBL" id="KRH50396.1"/>
    </source>
</evidence>
<dbReference type="AlphaFoldDB" id="A0A0R0J6Q7"/>
<dbReference type="Pfam" id="PF12507">
    <property type="entry name" value="HCMV_UL139"/>
    <property type="match status" value="1"/>
</dbReference>
<keyword evidence="1" id="KW-0175">Coiled coil</keyword>
<gene>
    <name evidence="3" type="primary">LOC100789932</name>
    <name evidence="2" type="ORF">GLYMA_07G220100</name>
</gene>
<dbReference type="PANTHER" id="PTHR37214">
    <property type="entry name" value="CYTOMEGALOVIRUS UL139 PROTEIN"/>
    <property type="match status" value="1"/>
</dbReference>
<dbReference type="Gramene" id="KRH50396">
    <property type="protein sequence ID" value="KRH50396"/>
    <property type="gene ID" value="GLYMA_07G220100"/>
</dbReference>
<protein>
    <submittedName>
        <fullName evidence="2 3">Uncharacterized protein</fullName>
    </submittedName>
</protein>
<dbReference type="EMBL" id="CM000840">
    <property type="protein sequence ID" value="KRH50396.1"/>
    <property type="molecule type" value="Genomic_DNA"/>
</dbReference>
<dbReference type="ExpressionAtlas" id="A0A0R0J6Q7">
    <property type="expression patterns" value="baseline and differential"/>
</dbReference>
<dbReference type="GeneID" id="100789932"/>
<reference evidence="3" key="2">
    <citation type="submission" date="2018-02" db="UniProtKB">
        <authorList>
            <consortium name="EnsemblPlants"/>
        </authorList>
    </citation>
    <scope>IDENTIFICATION</scope>
    <source>
        <strain evidence="3">Williams 82</strain>
    </source>
</reference>
<evidence type="ECO:0000313" key="4">
    <source>
        <dbReference type="Proteomes" id="UP000008827"/>
    </source>
</evidence>
<proteinExistence type="predicted"/>
<dbReference type="RefSeq" id="XP_006583916.1">
    <property type="nucleotide sequence ID" value="XM_006583853.4"/>
</dbReference>
<organism evidence="2">
    <name type="scientific">Glycine max</name>
    <name type="common">Soybean</name>
    <name type="synonym">Glycine hispida</name>
    <dbReference type="NCBI Taxonomy" id="3847"/>
    <lineage>
        <taxon>Eukaryota</taxon>
        <taxon>Viridiplantae</taxon>
        <taxon>Streptophyta</taxon>
        <taxon>Embryophyta</taxon>
        <taxon>Tracheophyta</taxon>
        <taxon>Spermatophyta</taxon>
        <taxon>Magnoliopsida</taxon>
        <taxon>eudicotyledons</taxon>
        <taxon>Gunneridae</taxon>
        <taxon>Pentapetalae</taxon>
        <taxon>rosids</taxon>
        <taxon>fabids</taxon>
        <taxon>Fabales</taxon>
        <taxon>Fabaceae</taxon>
        <taxon>Papilionoideae</taxon>
        <taxon>50 kb inversion clade</taxon>
        <taxon>NPAAA clade</taxon>
        <taxon>indigoferoid/millettioid clade</taxon>
        <taxon>Phaseoleae</taxon>
        <taxon>Glycine</taxon>
        <taxon>Glycine subgen. Soja</taxon>
    </lineage>
</organism>
<evidence type="ECO:0000313" key="3">
    <source>
        <dbReference type="EnsemblPlants" id="KRH50396"/>
    </source>
</evidence>
<reference evidence="2" key="3">
    <citation type="submission" date="2018-07" db="EMBL/GenBank/DDBJ databases">
        <title>WGS assembly of Glycine max.</title>
        <authorList>
            <person name="Schmutz J."/>
            <person name="Cannon S."/>
            <person name="Schlueter J."/>
            <person name="Ma J."/>
            <person name="Mitros T."/>
            <person name="Nelson W."/>
            <person name="Hyten D."/>
            <person name="Song Q."/>
            <person name="Thelen J."/>
            <person name="Cheng J."/>
            <person name="Xu D."/>
            <person name="Hellsten U."/>
            <person name="May G."/>
            <person name="Yu Y."/>
            <person name="Sakurai T."/>
            <person name="Umezawa T."/>
            <person name="Bhattacharyya M."/>
            <person name="Sandhu D."/>
            <person name="Valliyodan B."/>
            <person name="Lindquist E."/>
            <person name="Peto M."/>
            <person name="Grant D."/>
            <person name="Shu S."/>
            <person name="Goodstein D."/>
            <person name="Barry K."/>
            <person name="Futrell-Griggs M."/>
            <person name="Abernathy B."/>
            <person name="Du J."/>
            <person name="Tian Z."/>
            <person name="Zhu L."/>
            <person name="Gill N."/>
            <person name="Joshi T."/>
            <person name="Libault M."/>
            <person name="Sethuraman A."/>
            <person name="Zhang X."/>
            <person name="Shinozaki K."/>
            <person name="Nguyen H."/>
            <person name="Wing R."/>
            <person name="Cregan P."/>
            <person name="Specht J."/>
            <person name="Grimwood J."/>
            <person name="Rokhsar D."/>
            <person name="Stacey G."/>
            <person name="Shoemaker R."/>
            <person name="Jackson S."/>
        </authorList>
    </citation>
    <scope>NUCLEOTIDE SEQUENCE</scope>
    <source>
        <tissue evidence="2">Callus</tissue>
    </source>
</reference>
<dbReference type="InterPro" id="IPR021042">
    <property type="entry name" value="Herpes_UL139_cytomegalovirus"/>
</dbReference>
<feature type="coiled-coil region" evidence="1">
    <location>
        <begin position="129"/>
        <end position="156"/>
    </location>
</feature>
<name>A0A0R0J6Q7_SOYBN</name>
<dbReference type="EnsemblPlants" id="KRH50396">
    <property type="protein sequence ID" value="KRH50396"/>
    <property type="gene ID" value="GLYMA_07G220100"/>
</dbReference>
<dbReference type="OrthoDB" id="1903594at2759"/>
<sequence>MALSSAFHERLHHMDRARMQRLSLLQAEKELQGNKSRVLASKLANIRATEQRCSWLDQKIASQNFKLLALKSQIENLEAKHESLSLELRYRSMQNEVEEIEELRVKRDYYYQAKRMEMKEFKEIAERFVVKCKVEVQSLRNRVNELRSSFVELKSNSGDYCNSEIAAAEMRKLELLAENESVCRNIDYNQQVKAHLQKQLQSILITQTQDKGSEVKSSNG</sequence>
<dbReference type="Proteomes" id="UP000008827">
    <property type="component" value="Chromosome 7"/>
</dbReference>
<accession>A0A0R0J6Q7</accession>
<evidence type="ECO:0000256" key="1">
    <source>
        <dbReference type="SAM" id="Coils"/>
    </source>
</evidence>
<dbReference type="SMR" id="A0A0R0J6Q7"/>
<feature type="coiled-coil region" evidence="1">
    <location>
        <begin position="60"/>
        <end position="103"/>
    </location>
</feature>
<dbReference type="PANTHER" id="PTHR37214:SF2">
    <property type="entry name" value="CYTOMEGALOVIRUS UL139 PROTEIN"/>
    <property type="match status" value="1"/>
</dbReference>
<reference evidence="2 3" key="1">
    <citation type="journal article" date="2010" name="Nature">
        <title>Genome sequence of the palaeopolyploid soybean.</title>
        <authorList>
            <person name="Schmutz J."/>
            <person name="Cannon S.B."/>
            <person name="Schlueter J."/>
            <person name="Ma J."/>
            <person name="Mitros T."/>
            <person name="Nelson W."/>
            <person name="Hyten D.L."/>
            <person name="Song Q."/>
            <person name="Thelen J.J."/>
            <person name="Cheng J."/>
            <person name="Xu D."/>
            <person name="Hellsten U."/>
            <person name="May G.D."/>
            <person name="Yu Y."/>
            <person name="Sakurai T."/>
            <person name="Umezawa T."/>
            <person name="Bhattacharyya M.K."/>
            <person name="Sandhu D."/>
            <person name="Valliyodan B."/>
            <person name="Lindquist E."/>
            <person name="Peto M."/>
            <person name="Grant D."/>
            <person name="Shu S."/>
            <person name="Goodstein D."/>
            <person name="Barry K."/>
            <person name="Futrell-Griggs M."/>
            <person name="Abernathy B."/>
            <person name="Du J."/>
            <person name="Tian Z."/>
            <person name="Zhu L."/>
            <person name="Gill N."/>
            <person name="Joshi T."/>
            <person name="Libault M."/>
            <person name="Sethuraman A."/>
            <person name="Zhang X.-C."/>
            <person name="Shinozaki K."/>
            <person name="Nguyen H.T."/>
            <person name="Wing R.A."/>
            <person name="Cregan P."/>
            <person name="Specht J."/>
            <person name="Grimwood J."/>
            <person name="Rokhsar D."/>
            <person name="Stacey G."/>
            <person name="Shoemaker R.C."/>
            <person name="Jackson S.A."/>
        </authorList>
    </citation>
    <scope>NUCLEOTIDE SEQUENCE [LARGE SCALE GENOMIC DNA]</scope>
    <source>
        <strain evidence="3">cv. Williams 82</strain>
        <tissue evidence="2">Callus</tissue>
    </source>
</reference>